<feature type="domain" description="Peptidase S11 D-alanyl-D-alanine carboxypeptidase A N-terminal" evidence="1">
    <location>
        <begin position="74"/>
        <end position="290"/>
    </location>
</feature>
<proteinExistence type="predicted"/>
<evidence type="ECO:0000313" key="3">
    <source>
        <dbReference type="Proteomes" id="UP000524237"/>
    </source>
</evidence>
<comment type="caution">
    <text evidence="2">The sequence shown here is derived from an EMBL/GenBank/DDBJ whole genome shotgun (WGS) entry which is preliminary data.</text>
</comment>
<dbReference type="Gene3D" id="3.40.710.10">
    <property type="entry name" value="DD-peptidase/beta-lactamase superfamily"/>
    <property type="match status" value="1"/>
</dbReference>
<sequence length="406" mass="41517">MPSPAVFRRRRQVVFGTASAMLLAVIFAVTTLVAPLPAAAVTLLDAPALTQPAAVLTLPGYGESAIAAEGFGTLATDGPQEQVPIASITKVITALVILDAKPLADAADPGPTITFTQTDVQILQQTQAELGSFEVVTNGMQLTQKQALTVMLMVSANNYAVSLATWAYGSFDSYLVAANTWLATRGLTDTVVDDASGISSGSRSTPADMLTIGSLVMASPSLAEIVGTQTADIPEIGAIRNGNQLLGTEGVNGIKTGTTLDAGATLLYSAVLQVGTQSVHVIGVTLGAETHAQLRDSVTALLASVRASFHEVTVTTDGQTFGSAVTAWGASADIASQESLTRVVFGDTPIIVTPVVSRVGSGGIGTVVGTLEISVGTESLSIPLDLTVALDDPGAGWRLTHAGELF</sequence>
<name>A0A7W3PNP1_9MICO</name>
<keyword evidence="2" id="KW-0121">Carboxypeptidase</keyword>
<evidence type="ECO:0000313" key="2">
    <source>
        <dbReference type="EMBL" id="MBA8828436.1"/>
    </source>
</evidence>
<evidence type="ECO:0000259" key="1">
    <source>
        <dbReference type="Pfam" id="PF00768"/>
    </source>
</evidence>
<organism evidence="2 3">
    <name type="scientific">Alpinimonas psychrophila</name>
    <dbReference type="NCBI Taxonomy" id="748908"/>
    <lineage>
        <taxon>Bacteria</taxon>
        <taxon>Bacillati</taxon>
        <taxon>Actinomycetota</taxon>
        <taxon>Actinomycetes</taxon>
        <taxon>Micrococcales</taxon>
        <taxon>Microbacteriaceae</taxon>
        <taxon>Alpinimonas</taxon>
    </lineage>
</organism>
<dbReference type="GO" id="GO:0006508">
    <property type="term" value="P:proteolysis"/>
    <property type="evidence" value="ECO:0007669"/>
    <property type="project" value="InterPro"/>
</dbReference>
<dbReference type="Pfam" id="PF00768">
    <property type="entry name" value="Peptidase_S11"/>
    <property type="match status" value="1"/>
</dbReference>
<dbReference type="SUPFAM" id="SSF56601">
    <property type="entry name" value="beta-lactamase/transpeptidase-like"/>
    <property type="match status" value="1"/>
</dbReference>
<dbReference type="EMBL" id="JACGWU010000001">
    <property type="protein sequence ID" value="MBA8828436.1"/>
    <property type="molecule type" value="Genomic_DNA"/>
</dbReference>
<dbReference type="RefSeq" id="WP_182483845.1">
    <property type="nucleotide sequence ID" value="NZ_JACGWU010000001.1"/>
</dbReference>
<dbReference type="InterPro" id="IPR012338">
    <property type="entry name" value="Beta-lactam/transpept-like"/>
</dbReference>
<dbReference type="Proteomes" id="UP000524237">
    <property type="component" value="Unassembled WGS sequence"/>
</dbReference>
<keyword evidence="2" id="KW-0378">Hydrolase</keyword>
<protein>
    <submittedName>
        <fullName evidence="2">D-alanyl-D-alanine carboxypeptidase (Penicillin-binding protein 5/6)</fullName>
        <ecNumber evidence="2">3.4.16.4</ecNumber>
    </submittedName>
</protein>
<keyword evidence="3" id="KW-1185">Reference proteome</keyword>
<gene>
    <name evidence="2" type="ORF">FB555_000507</name>
</gene>
<dbReference type="AlphaFoldDB" id="A0A7W3PNP1"/>
<dbReference type="InterPro" id="IPR001967">
    <property type="entry name" value="Peptidase_S11_N"/>
</dbReference>
<reference evidence="2 3" key="1">
    <citation type="submission" date="2020-07" db="EMBL/GenBank/DDBJ databases">
        <title>Sequencing the genomes of 1000 actinobacteria strains.</title>
        <authorList>
            <person name="Klenk H.-P."/>
        </authorList>
    </citation>
    <scope>NUCLEOTIDE SEQUENCE [LARGE SCALE GENOMIC DNA]</scope>
    <source>
        <strain evidence="2 3">DSM 23737</strain>
    </source>
</reference>
<keyword evidence="2" id="KW-0645">Protease</keyword>
<dbReference type="GO" id="GO:0009002">
    <property type="term" value="F:serine-type D-Ala-D-Ala carboxypeptidase activity"/>
    <property type="evidence" value="ECO:0007669"/>
    <property type="project" value="UniProtKB-EC"/>
</dbReference>
<dbReference type="EC" id="3.4.16.4" evidence="2"/>
<accession>A0A7W3PNP1</accession>